<dbReference type="Pfam" id="PF13440">
    <property type="entry name" value="Polysacc_synt_3"/>
    <property type="match status" value="1"/>
</dbReference>
<dbReference type="GO" id="GO:0005886">
    <property type="term" value="C:plasma membrane"/>
    <property type="evidence" value="ECO:0007669"/>
    <property type="project" value="UniProtKB-SubCell"/>
</dbReference>
<keyword evidence="4 7" id="KW-0812">Transmembrane</keyword>
<gene>
    <name evidence="8" type="ORF">AV942_13935</name>
</gene>
<evidence type="ECO:0000256" key="2">
    <source>
        <dbReference type="ARBA" id="ARBA00007430"/>
    </source>
</evidence>
<protein>
    <recommendedName>
        <fullName evidence="10">Polysaccharide biosynthesis protein</fullName>
    </recommendedName>
</protein>
<keyword evidence="5 7" id="KW-1133">Transmembrane helix</keyword>
<feature type="transmembrane region" description="Helical" evidence="7">
    <location>
        <begin position="83"/>
        <end position="102"/>
    </location>
</feature>
<evidence type="ECO:0008006" key="10">
    <source>
        <dbReference type="Google" id="ProtNLM"/>
    </source>
</evidence>
<feature type="transmembrane region" description="Helical" evidence="7">
    <location>
        <begin position="444"/>
        <end position="469"/>
    </location>
</feature>
<feature type="transmembrane region" description="Helical" evidence="7">
    <location>
        <begin position="324"/>
        <end position="342"/>
    </location>
</feature>
<evidence type="ECO:0000256" key="7">
    <source>
        <dbReference type="SAM" id="Phobius"/>
    </source>
</evidence>
<name>A0AAC9F7A3_9ALTE</name>
<feature type="transmembrane region" description="Helical" evidence="7">
    <location>
        <begin position="114"/>
        <end position="132"/>
    </location>
</feature>
<comment type="similarity">
    <text evidence="2">Belongs to the polysaccharide synthase family.</text>
</comment>
<reference evidence="8 9" key="1">
    <citation type="submission" date="2015-12" db="EMBL/GenBank/DDBJ databases">
        <title>Intraspecies pangenome expansion in the marine bacterium Alteromonas.</title>
        <authorList>
            <person name="Lopez-Perez M."/>
            <person name="Rodriguez-Valera F."/>
        </authorList>
    </citation>
    <scope>NUCLEOTIDE SEQUENCE [LARGE SCALE GENOMIC DNA]</scope>
    <source>
        <strain evidence="8 9">UM8</strain>
    </source>
</reference>
<feature type="transmembrane region" description="Helical" evidence="7">
    <location>
        <begin position="47"/>
        <end position="71"/>
    </location>
</feature>
<keyword evidence="3" id="KW-1003">Cell membrane</keyword>
<dbReference type="CDD" id="cd13127">
    <property type="entry name" value="MATE_tuaB_like"/>
    <property type="match status" value="1"/>
</dbReference>
<evidence type="ECO:0000256" key="1">
    <source>
        <dbReference type="ARBA" id="ARBA00004651"/>
    </source>
</evidence>
<dbReference type="Proteomes" id="UP000061468">
    <property type="component" value="Chromosome"/>
</dbReference>
<dbReference type="EMBL" id="CP013928">
    <property type="protein sequence ID" value="AMJ79313.1"/>
    <property type="molecule type" value="Genomic_DNA"/>
</dbReference>
<organism evidence="8 9">
    <name type="scientific">Alteromonas mediterranea</name>
    <dbReference type="NCBI Taxonomy" id="314275"/>
    <lineage>
        <taxon>Bacteria</taxon>
        <taxon>Pseudomonadati</taxon>
        <taxon>Pseudomonadota</taxon>
        <taxon>Gammaproteobacteria</taxon>
        <taxon>Alteromonadales</taxon>
        <taxon>Alteromonadaceae</taxon>
        <taxon>Alteromonas/Salinimonas group</taxon>
        <taxon>Alteromonas</taxon>
    </lineage>
</organism>
<dbReference type="InterPro" id="IPR050833">
    <property type="entry name" value="Poly_Biosynth_Transport"/>
</dbReference>
<dbReference type="PANTHER" id="PTHR30250">
    <property type="entry name" value="PST FAMILY PREDICTED COLANIC ACID TRANSPORTER"/>
    <property type="match status" value="1"/>
</dbReference>
<feature type="transmembrane region" description="Helical" evidence="7">
    <location>
        <begin position="21"/>
        <end position="41"/>
    </location>
</feature>
<comment type="subcellular location">
    <subcellularLocation>
        <location evidence="1">Cell membrane</location>
        <topology evidence="1">Multi-pass membrane protein</topology>
    </subcellularLocation>
</comment>
<feature type="transmembrane region" description="Helical" evidence="7">
    <location>
        <begin position="174"/>
        <end position="195"/>
    </location>
</feature>
<evidence type="ECO:0000256" key="6">
    <source>
        <dbReference type="ARBA" id="ARBA00023136"/>
    </source>
</evidence>
<evidence type="ECO:0000313" key="9">
    <source>
        <dbReference type="Proteomes" id="UP000061468"/>
    </source>
</evidence>
<evidence type="ECO:0000313" key="8">
    <source>
        <dbReference type="EMBL" id="AMJ79313.1"/>
    </source>
</evidence>
<dbReference type="RefSeq" id="WP_015067661.1">
    <property type="nucleotide sequence ID" value="NZ_CP013928.1"/>
</dbReference>
<proteinExistence type="inferred from homology"/>
<keyword evidence="6 7" id="KW-0472">Membrane</keyword>
<evidence type="ECO:0000256" key="4">
    <source>
        <dbReference type="ARBA" id="ARBA00022692"/>
    </source>
</evidence>
<evidence type="ECO:0000256" key="5">
    <source>
        <dbReference type="ARBA" id="ARBA00022989"/>
    </source>
</evidence>
<sequence>MSQNNLERSTLGHAALLMLTTRLLVNILSIVSSLVLVRLLSPQDFGVAAIAMSVYAFVSLFGEFGLNTALIQKTNPVESDYDTAFTINFLFGLSASLVFWILSDSLAAFFEDDRLALVFSVLGLLFIINGALNVKTVTFQIDMDFKQEMKLQVFPKLLSFMSTMGLALCMESYWALILGSILASLYSLVFSYWMLPFIPKPSTKGAKSLFGFSKWLMLNNILLYLNTKSIDLIVGKVISTRAAGIYSISKEMSSIPSSEIAAPINKASFPAYSRAKNDVVGLRKLYYETKAMITIIALPASMGLFVAADFFVPVVLGEQWLESVSVIMTLSVVAFMSSLTSNNNYVFLAIGKPYISSLLSAIRFTLFFVILYSFKLYNTVNEPAIALGLAAALSLVLSYVFLRVIIGVSIVKTIGSVYRPLLSSFFMAASIALLKFYFELSPSLGGLLLIVLLGIFSYCFFLLSFWVLVGRPVSIEQVIMTKLKQQVLRKV</sequence>
<feature type="transmembrane region" description="Helical" evidence="7">
    <location>
        <begin position="291"/>
        <end position="312"/>
    </location>
</feature>
<evidence type="ECO:0000256" key="3">
    <source>
        <dbReference type="ARBA" id="ARBA00022475"/>
    </source>
</evidence>
<feature type="transmembrane region" description="Helical" evidence="7">
    <location>
        <begin position="354"/>
        <end position="372"/>
    </location>
</feature>
<dbReference type="AlphaFoldDB" id="A0AAC9F7A3"/>
<accession>A0AAC9F7A3</accession>
<feature type="transmembrane region" description="Helical" evidence="7">
    <location>
        <begin position="384"/>
        <end position="405"/>
    </location>
</feature>
<dbReference type="PANTHER" id="PTHR30250:SF10">
    <property type="entry name" value="LIPOPOLYSACCHARIDE BIOSYNTHESIS PROTEIN WZXC"/>
    <property type="match status" value="1"/>
</dbReference>
<feature type="transmembrane region" description="Helical" evidence="7">
    <location>
        <begin position="417"/>
        <end position="438"/>
    </location>
</feature>